<evidence type="ECO:0000256" key="3">
    <source>
        <dbReference type="ARBA" id="ARBA00023274"/>
    </source>
</evidence>
<keyword evidence="3 4" id="KW-0687">Ribonucleoprotein</keyword>
<sequence length="143" mass="15917">MRHKLGQRKLHRTTSHRLAMLNNMVTSLLEHEAIRTTLPKAKEARKLAERIITLGKRGGLANVRLASRTVKDKNVLQKVFSEYKDRYSTRKGGYTRIIKLGFRKGDAAEVALLELVDRPAKPAAAAAEGAEGEAKQAEETKAE</sequence>
<dbReference type="HAMAP" id="MF_01368">
    <property type="entry name" value="Ribosomal_bL17"/>
    <property type="match status" value="1"/>
</dbReference>
<proteinExistence type="inferred from homology"/>
<dbReference type="InterPro" id="IPR047859">
    <property type="entry name" value="Ribosomal_bL17_CS"/>
</dbReference>
<gene>
    <name evidence="4 7" type="primary">rplQ</name>
    <name evidence="7" type="ORF">POL68_02240</name>
</gene>
<dbReference type="InterPro" id="IPR036373">
    <property type="entry name" value="Ribosomal_bL17_sf"/>
</dbReference>
<dbReference type="SUPFAM" id="SSF64263">
    <property type="entry name" value="Prokaryotic ribosomal protein L17"/>
    <property type="match status" value="1"/>
</dbReference>
<dbReference type="PROSITE" id="PS01167">
    <property type="entry name" value="RIBOSOMAL_L17"/>
    <property type="match status" value="1"/>
</dbReference>
<dbReference type="RefSeq" id="WP_272134517.1">
    <property type="nucleotide sequence ID" value="NZ_JAQNDM010000001.1"/>
</dbReference>
<comment type="similarity">
    <text evidence="1 4 5">Belongs to the bacterial ribosomal protein bL17 family.</text>
</comment>
<keyword evidence="2 4" id="KW-0689">Ribosomal protein</keyword>
<dbReference type="GO" id="GO:0005840">
    <property type="term" value="C:ribosome"/>
    <property type="evidence" value="ECO:0007669"/>
    <property type="project" value="UniProtKB-KW"/>
</dbReference>
<comment type="caution">
    <text evidence="7">The sequence shown here is derived from an EMBL/GenBank/DDBJ whole genome shotgun (WGS) entry which is preliminary data.</text>
</comment>
<dbReference type="Pfam" id="PF01196">
    <property type="entry name" value="Ribosomal_L17"/>
    <property type="match status" value="1"/>
</dbReference>
<evidence type="ECO:0000256" key="6">
    <source>
        <dbReference type="SAM" id="MobiDB-lite"/>
    </source>
</evidence>
<dbReference type="InterPro" id="IPR000456">
    <property type="entry name" value="Ribosomal_bL17"/>
</dbReference>
<dbReference type="Gene3D" id="3.90.1030.10">
    <property type="entry name" value="Ribosomal protein L17"/>
    <property type="match status" value="1"/>
</dbReference>
<comment type="subunit">
    <text evidence="4">Part of the 50S ribosomal subunit. Contacts protein L32.</text>
</comment>
<feature type="compositionally biased region" description="Basic and acidic residues" evidence="6">
    <location>
        <begin position="132"/>
        <end position="143"/>
    </location>
</feature>
<reference evidence="7 8" key="1">
    <citation type="submission" date="2022-11" db="EMBL/GenBank/DDBJ databases">
        <title>Minimal conservation of predation-associated metabolite biosynthetic gene clusters underscores biosynthetic potential of Myxococcota including descriptions for ten novel species: Archangium lansinium sp. nov., Myxococcus landrumus sp. nov., Nannocystis bai.</title>
        <authorList>
            <person name="Ahearne A."/>
            <person name="Stevens C."/>
            <person name="Dowd S."/>
        </authorList>
    </citation>
    <scope>NUCLEOTIDE SEQUENCE [LARGE SCALE GENOMIC DNA]</scope>
    <source>
        <strain evidence="7 8">NCWAL01</strain>
    </source>
</reference>
<evidence type="ECO:0000313" key="7">
    <source>
        <dbReference type="EMBL" id="MDC0707278.1"/>
    </source>
</evidence>
<dbReference type="Proteomes" id="UP001221838">
    <property type="component" value="Unassembled WGS sequence"/>
</dbReference>
<evidence type="ECO:0000256" key="1">
    <source>
        <dbReference type="ARBA" id="ARBA00008777"/>
    </source>
</evidence>
<dbReference type="PANTHER" id="PTHR14413:SF16">
    <property type="entry name" value="LARGE RIBOSOMAL SUBUNIT PROTEIN BL17M"/>
    <property type="match status" value="1"/>
</dbReference>
<protein>
    <recommendedName>
        <fullName evidence="4">Large ribosomal subunit protein bL17</fullName>
    </recommendedName>
</protein>
<evidence type="ECO:0000256" key="5">
    <source>
        <dbReference type="RuleBase" id="RU000660"/>
    </source>
</evidence>
<organism evidence="7 8">
    <name type="scientific">Stigmatella ashevillensis</name>
    <dbReference type="NCBI Taxonomy" id="2995309"/>
    <lineage>
        <taxon>Bacteria</taxon>
        <taxon>Pseudomonadati</taxon>
        <taxon>Myxococcota</taxon>
        <taxon>Myxococcia</taxon>
        <taxon>Myxococcales</taxon>
        <taxon>Cystobacterineae</taxon>
        <taxon>Archangiaceae</taxon>
        <taxon>Stigmatella</taxon>
    </lineage>
</organism>
<accession>A0ABT5D2B7</accession>
<feature type="region of interest" description="Disordered" evidence="6">
    <location>
        <begin position="124"/>
        <end position="143"/>
    </location>
</feature>
<evidence type="ECO:0000256" key="4">
    <source>
        <dbReference type="HAMAP-Rule" id="MF_01368"/>
    </source>
</evidence>
<keyword evidence="8" id="KW-1185">Reference proteome</keyword>
<dbReference type="PANTHER" id="PTHR14413">
    <property type="entry name" value="RIBOSOMAL PROTEIN L17"/>
    <property type="match status" value="1"/>
</dbReference>
<evidence type="ECO:0000313" key="8">
    <source>
        <dbReference type="Proteomes" id="UP001221838"/>
    </source>
</evidence>
<dbReference type="EMBL" id="JAQNDM010000001">
    <property type="protein sequence ID" value="MDC0707278.1"/>
    <property type="molecule type" value="Genomic_DNA"/>
</dbReference>
<dbReference type="NCBIfam" id="TIGR00059">
    <property type="entry name" value="L17"/>
    <property type="match status" value="1"/>
</dbReference>
<name>A0ABT5D2B7_9BACT</name>
<evidence type="ECO:0000256" key="2">
    <source>
        <dbReference type="ARBA" id="ARBA00022980"/>
    </source>
</evidence>